<reference evidence="3" key="2">
    <citation type="submission" date="2020-09" db="EMBL/GenBank/DDBJ databases">
        <authorList>
            <person name="Sun Q."/>
            <person name="Zhou Y."/>
        </authorList>
    </citation>
    <scope>NUCLEOTIDE SEQUENCE</scope>
    <source>
        <strain evidence="3">CGMCC 4.7308</strain>
    </source>
</reference>
<keyword evidence="4" id="KW-1185">Reference proteome</keyword>
<comment type="caution">
    <text evidence="3">The sequence shown here is derived from an EMBL/GenBank/DDBJ whole genome shotgun (WGS) entry which is preliminary data.</text>
</comment>
<feature type="domain" description="DUF3152" evidence="2">
    <location>
        <begin position="107"/>
        <end position="309"/>
    </location>
</feature>
<dbReference type="SUPFAM" id="SSF55486">
    <property type="entry name" value="Metalloproteases ('zincins'), catalytic domain"/>
    <property type="match status" value="1"/>
</dbReference>
<dbReference type="AlphaFoldDB" id="A0A917WN46"/>
<sequence length="312" mass="32676">MLRRVGWRGYAIPILLALTVVAVLQVARNTPRTAASTPVAQTVTTVVSGVPTTVTVSGPPATVTETRSVTGATAATAATGATAATATAPTGPDPSGSFSAAIPSGALPPGEAFTARGKGTWHVVAGTSPARGSGARVFTYTVEVEDGIEPAAADKEFAAKVDAVLADPRSWIGSGDFTLRRIDRGQPSFRISLTSQMTVRSAPLCGWDIHLEASCYARSAQRVVINNARWTRGAVSFNGDLGSYRVYAVNHEVGHALGYHHQPCGQNGGLAPVMMQQSWSTADDELAKLDPQTIPPDGRTCHYNPYPFPRGH</sequence>
<evidence type="ECO:0000313" key="4">
    <source>
        <dbReference type="Proteomes" id="UP000655208"/>
    </source>
</evidence>
<protein>
    <recommendedName>
        <fullName evidence="2">DUF3152 domain-containing protein</fullName>
    </recommendedName>
</protein>
<name>A0A917WN46_9ACTN</name>
<reference evidence="3" key="1">
    <citation type="journal article" date="2014" name="Int. J. Syst. Evol. Microbiol.">
        <title>Complete genome sequence of Corynebacterium casei LMG S-19264T (=DSM 44701T), isolated from a smear-ripened cheese.</title>
        <authorList>
            <consortium name="US DOE Joint Genome Institute (JGI-PGF)"/>
            <person name="Walter F."/>
            <person name="Albersmeier A."/>
            <person name="Kalinowski J."/>
            <person name="Ruckert C."/>
        </authorList>
    </citation>
    <scope>NUCLEOTIDE SEQUENCE</scope>
    <source>
        <strain evidence="3">CGMCC 4.7308</strain>
    </source>
</reference>
<evidence type="ECO:0000313" key="3">
    <source>
        <dbReference type="EMBL" id="GGM17872.1"/>
    </source>
</evidence>
<evidence type="ECO:0000259" key="2">
    <source>
        <dbReference type="Pfam" id="PF11350"/>
    </source>
</evidence>
<gene>
    <name evidence="3" type="ORF">GCM10011594_42490</name>
</gene>
<dbReference type="InterPro" id="IPR024079">
    <property type="entry name" value="MetalloPept_cat_dom_sf"/>
</dbReference>
<dbReference type="Proteomes" id="UP000655208">
    <property type="component" value="Unassembled WGS sequence"/>
</dbReference>
<proteinExistence type="predicted"/>
<accession>A0A917WN46</accession>
<dbReference type="RefSeq" id="WP_188944869.1">
    <property type="nucleotide sequence ID" value="NZ_BMNA01000019.1"/>
</dbReference>
<dbReference type="EMBL" id="BMNA01000019">
    <property type="protein sequence ID" value="GGM17872.1"/>
    <property type="molecule type" value="Genomic_DNA"/>
</dbReference>
<organism evidence="3 4">
    <name type="scientific">Nakamurella endophytica</name>
    <dbReference type="NCBI Taxonomy" id="1748367"/>
    <lineage>
        <taxon>Bacteria</taxon>
        <taxon>Bacillati</taxon>
        <taxon>Actinomycetota</taxon>
        <taxon>Actinomycetes</taxon>
        <taxon>Nakamurellales</taxon>
        <taxon>Nakamurellaceae</taxon>
        <taxon>Nakamurella</taxon>
    </lineage>
</organism>
<dbReference type="Gene3D" id="3.40.390.10">
    <property type="entry name" value="Collagenase (Catalytic Domain)"/>
    <property type="match status" value="1"/>
</dbReference>
<feature type="compositionally biased region" description="Low complexity" evidence="1">
    <location>
        <begin position="78"/>
        <end position="90"/>
    </location>
</feature>
<evidence type="ECO:0000256" key="1">
    <source>
        <dbReference type="SAM" id="MobiDB-lite"/>
    </source>
</evidence>
<dbReference type="InterPro" id="IPR022603">
    <property type="entry name" value="DUF3152"/>
</dbReference>
<dbReference type="Pfam" id="PF11350">
    <property type="entry name" value="DUF3152"/>
    <property type="match status" value="1"/>
</dbReference>
<dbReference type="GO" id="GO:0008237">
    <property type="term" value="F:metallopeptidase activity"/>
    <property type="evidence" value="ECO:0007669"/>
    <property type="project" value="InterPro"/>
</dbReference>
<feature type="region of interest" description="Disordered" evidence="1">
    <location>
        <begin position="78"/>
        <end position="103"/>
    </location>
</feature>